<reference evidence="3 4" key="1">
    <citation type="submission" date="2019-12" db="EMBL/GenBank/DDBJ databases">
        <authorList>
            <person name="Floudas D."/>
            <person name="Bentzer J."/>
            <person name="Ahren D."/>
            <person name="Johansson T."/>
            <person name="Persson P."/>
            <person name="Tunlid A."/>
        </authorList>
    </citation>
    <scope>NUCLEOTIDE SEQUENCE [LARGE SCALE GENOMIC DNA]</scope>
    <source>
        <strain evidence="3 4">CBS 102.39</strain>
    </source>
</reference>
<dbReference type="GO" id="GO:0005739">
    <property type="term" value="C:mitochondrion"/>
    <property type="evidence" value="ECO:0007669"/>
    <property type="project" value="TreeGrafter"/>
</dbReference>
<dbReference type="PANTHER" id="PTHR32470:SF2">
    <property type="entry name" value="NADH DEHYDROGENASE [UBIQUINONE] 1 ALPHA SUBCOMPLEX ASSEMBLY FACTOR 2"/>
    <property type="match status" value="1"/>
</dbReference>
<gene>
    <name evidence="3" type="ORF">D9613_009956</name>
</gene>
<dbReference type="InterPro" id="IPR007763">
    <property type="entry name" value="NDUFA12"/>
</dbReference>
<dbReference type="InterPro" id="IPR052618">
    <property type="entry name" value="ComplexI_NDUFA12"/>
</dbReference>
<feature type="region of interest" description="Disordered" evidence="2">
    <location>
        <begin position="122"/>
        <end position="240"/>
    </location>
</feature>
<dbReference type="EMBL" id="JAACJL010000017">
    <property type="protein sequence ID" value="KAF4618652.1"/>
    <property type="molecule type" value="Genomic_DNA"/>
</dbReference>
<dbReference type="GO" id="GO:0032981">
    <property type="term" value="P:mitochondrial respiratory chain complex I assembly"/>
    <property type="evidence" value="ECO:0007669"/>
    <property type="project" value="TreeGrafter"/>
</dbReference>
<comment type="caution">
    <text evidence="3">The sequence shown here is derived from an EMBL/GenBank/DDBJ whole genome shotgun (WGS) entry which is preliminary data.</text>
</comment>
<evidence type="ECO:0000313" key="4">
    <source>
        <dbReference type="Proteomes" id="UP000521872"/>
    </source>
</evidence>
<evidence type="ECO:0008006" key="5">
    <source>
        <dbReference type="Google" id="ProtNLM"/>
    </source>
</evidence>
<evidence type="ECO:0000256" key="2">
    <source>
        <dbReference type="SAM" id="MobiDB-lite"/>
    </source>
</evidence>
<evidence type="ECO:0000256" key="1">
    <source>
        <dbReference type="ARBA" id="ARBA00007355"/>
    </source>
</evidence>
<keyword evidence="4" id="KW-1185">Reference proteome</keyword>
<evidence type="ECO:0000313" key="3">
    <source>
        <dbReference type="EMBL" id="KAF4618652.1"/>
    </source>
</evidence>
<dbReference type="PANTHER" id="PTHR32470">
    <property type="entry name" value="ADH DEHYDROGENASE [UBIQUINONE] 1 ALPHA SUBCOMPLEX ASSEMBLY FACTOR 2"/>
    <property type="match status" value="1"/>
</dbReference>
<dbReference type="AlphaFoldDB" id="A0A8H4QYK0"/>
<comment type="similarity">
    <text evidence="1">Belongs to the complex I NDUFA12 subunit family.</text>
</comment>
<dbReference type="Proteomes" id="UP000521872">
    <property type="component" value="Unassembled WGS sequence"/>
</dbReference>
<protein>
    <recommendedName>
        <fullName evidence="5">NADH dehydrogenase [ubiquinone] 1 alpha subcomplex subunit</fullName>
    </recommendedName>
</protein>
<dbReference type="Pfam" id="PF05071">
    <property type="entry name" value="NDUFA12"/>
    <property type="match status" value="1"/>
</dbReference>
<organism evidence="3 4">
    <name type="scientific">Agrocybe pediades</name>
    <dbReference type="NCBI Taxonomy" id="84607"/>
    <lineage>
        <taxon>Eukaryota</taxon>
        <taxon>Fungi</taxon>
        <taxon>Dikarya</taxon>
        <taxon>Basidiomycota</taxon>
        <taxon>Agaricomycotina</taxon>
        <taxon>Agaricomycetes</taxon>
        <taxon>Agaricomycetidae</taxon>
        <taxon>Agaricales</taxon>
        <taxon>Agaricineae</taxon>
        <taxon>Strophariaceae</taxon>
        <taxon>Agrocybe</taxon>
    </lineage>
</organism>
<accession>A0A8H4QYK0</accession>
<sequence length="240" mass="27049">MSFLSRLWNAVRRPVRYVGRDLEGNRFYEAPSPNDPSRPKRTVEYYDPEAVWKYVGGGKRLPIQWSAWLTHTRKHPPTLQELQMDLERQQRVVANAAIIEARDRAEAEEMLRIRQRDAAQALEEATTRALGSSQVHQRTHPESTTQTASQAEPASSGDASEPSRTTKTKFQPPKFLTPATPRNPKSTAKFQLPRLEDPIENPAELSEVTAESSTGVPSKSDTSRSTSETESWTPKARQRG</sequence>
<name>A0A8H4QYK0_9AGAR</name>
<proteinExistence type="inferred from homology"/>
<feature type="compositionally biased region" description="Polar residues" evidence="2">
    <location>
        <begin position="129"/>
        <end position="153"/>
    </location>
</feature>
<dbReference type="GO" id="GO:0045271">
    <property type="term" value="C:respiratory chain complex I"/>
    <property type="evidence" value="ECO:0007669"/>
    <property type="project" value="InterPro"/>
</dbReference>
<feature type="compositionally biased region" description="Low complexity" evidence="2">
    <location>
        <begin position="218"/>
        <end position="233"/>
    </location>
</feature>